<dbReference type="SUPFAM" id="SSF101941">
    <property type="entry name" value="NAC domain"/>
    <property type="match status" value="1"/>
</dbReference>
<sequence>MELPGFRFHPTDEELLVFYLRQAGHGKDSFNIIGSLDIYRHEPWDLPGMAKIGEREWYFFVPRDRKRVYGGRPNRTTERGFWKATGSDRSVYGVGRKDVIGLKKTLVFYRGRAPRGLKTDWVMNEYRLPTATTSVPHDDMVLCKVYRKATSIRVLEQRARNTGEFSAPQTPELEMDSKYLGLEDVKKVEELSAYSSSAKKRFPELKLEVPAAMTSFQRIIQDPIFTQLRSPWSPYSNLLSFCDQNLSFVYDDTFCPTDQDHQVWLGPAQ</sequence>
<dbReference type="Pfam" id="PF02365">
    <property type="entry name" value="NAM"/>
    <property type="match status" value="1"/>
</dbReference>
<keyword evidence="1" id="KW-0805">Transcription regulation</keyword>
<keyword evidence="7" id="KW-1185">Reference proteome</keyword>
<dbReference type="AlphaFoldDB" id="A0A0K9PT41"/>
<dbReference type="OrthoDB" id="1880352at2759"/>
<name>A0A0K9PT41_ZOSMR</name>
<dbReference type="Proteomes" id="UP000036987">
    <property type="component" value="Unassembled WGS sequence"/>
</dbReference>
<dbReference type="InterPro" id="IPR003441">
    <property type="entry name" value="NAC-dom"/>
</dbReference>
<dbReference type="InterPro" id="IPR036093">
    <property type="entry name" value="NAC_dom_sf"/>
</dbReference>
<evidence type="ECO:0000256" key="1">
    <source>
        <dbReference type="ARBA" id="ARBA00023015"/>
    </source>
</evidence>
<dbReference type="PANTHER" id="PTHR31744:SF79">
    <property type="entry name" value="NAC DOMAIN-CONTAINING PROTEIN"/>
    <property type="match status" value="1"/>
</dbReference>
<dbReference type="PANTHER" id="PTHR31744">
    <property type="entry name" value="PROTEIN CUP-SHAPED COTYLEDON 2-RELATED"/>
    <property type="match status" value="1"/>
</dbReference>
<comment type="caution">
    <text evidence="6">The sequence shown here is derived from an EMBL/GenBank/DDBJ whole genome shotgun (WGS) entry which is preliminary data.</text>
</comment>
<dbReference type="STRING" id="29655.A0A0K9PT41"/>
<evidence type="ECO:0000256" key="3">
    <source>
        <dbReference type="ARBA" id="ARBA00023163"/>
    </source>
</evidence>
<evidence type="ECO:0000256" key="2">
    <source>
        <dbReference type="ARBA" id="ARBA00023125"/>
    </source>
</evidence>
<evidence type="ECO:0000313" key="7">
    <source>
        <dbReference type="Proteomes" id="UP000036987"/>
    </source>
</evidence>
<dbReference type="Gene3D" id="2.170.150.80">
    <property type="entry name" value="NAC domain"/>
    <property type="match status" value="1"/>
</dbReference>
<reference evidence="7" key="1">
    <citation type="journal article" date="2016" name="Nature">
        <title>The genome of the seagrass Zostera marina reveals angiosperm adaptation to the sea.</title>
        <authorList>
            <person name="Olsen J.L."/>
            <person name="Rouze P."/>
            <person name="Verhelst B."/>
            <person name="Lin Y.-C."/>
            <person name="Bayer T."/>
            <person name="Collen J."/>
            <person name="Dattolo E."/>
            <person name="De Paoli E."/>
            <person name="Dittami S."/>
            <person name="Maumus F."/>
            <person name="Michel G."/>
            <person name="Kersting A."/>
            <person name="Lauritano C."/>
            <person name="Lohaus R."/>
            <person name="Toepel M."/>
            <person name="Tonon T."/>
            <person name="Vanneste K."/>
            <person name="Amirebrahimi M."/>
            <person name="Brakel J."/>
            <person name="Bostroem C."/>
            <person name="Chovatia M."/>
            <person name="Grimwood J."/>
            <person name="Jenkins J.W."/>
            <person name="Jueterbock A."/>
            <person name="Mraz A."/>
            <person name="Stam W.T."/>
            <person name="Tice H."/>
            <person name="Bornberg-Bauer E."/>
            <person name="Green P.J."/>
            <person name="Pearson G.A."/>
            <person name="Procaccini G."/>
            <person name="Duarte C.M."/>
            <person name="Schmutz J."/>
            <person name="Reusch T.B.H."/>
            <person name="Van de Peer Y."/>
        </authorList>
    </citation>
    <scope>NUCLEOTIDE SEQUENCE [LARGE SCALE GENOMIC DNA]</scope>
    <source>
        <strain evidence="7">cv. Finnish</strain>
    </source>
</reference>
<evidence type="ECO:0000313" key="6">
    <source>
        <dbReference type="EMBL" id="KMZ71422.1"/>
    </source>
</evidence>
<gene>
    <name evidence="6" type="ORF">ZOSMA_180G00130</name>
</gene>
<protein>
    <submittedName>
        <fullName evidence="6">NAC domain protein</fullName>
    </submittedName>
</protein>
<dbReference type="GO" id="GO:0006355">
    <property type="term" value="P:regulation of DNA-templated transcription"/>
    <property type="evidence" value="ECO:0007669"/>
    <property type="project" value="InterPro"/>
</dbReference>
<keyword evidence="2" id="KW-0238">DNA-binding</keyword>
<organism evidence="6 7">
    <name type="scientific">Zostera marina</name>
    <name type="common">Eelgrass</name>
    <dbReference type="NCBI Taxonomy" id="29655"/>
    <lineage>
        <taxon>Eukaryota</taxon>
        <taxon>Viridiplantae</taxon>
        <taxon>Streptophyta</taxon>
        <taxon>Embryophyta</taxon>
        <taxon>Tracheophyta</taxon>
        <taxon>Spermatophyta</taxon>
        <taxon>Magnoliopsida</taxon>
        <taxon>Liliopsida</taxon>
        <taxon>Zosteraceae</taxon>
        <taxon>Zostera</taxon>
    </lineage>
</organism>
<evidence type="ECO:0000259" key="5">
    <source>
        <dbReference type="PROSITE" id="PS51005"/>
    </source>
</evidence>
<accession>A0A0K9PT41</accession>
<dbReference type="EMBL" id="LFYR01000674">
    <property type="protein sequence ID" value="KMZ71422.1"/>
    <property type="molecule type" value="Genomic_DNA"/>
</dbReference>
<dbReference type="PROSITE" id="PS51005">
    <property type="entry name" value="NAC"/>
    <property type="match status" value="1"/>
</dbReference>
<dbReference type="GO" id="GO:0003677">
    <property type="term" value="F:DNA binding"/>
    <property type="evidence" value="ECO:0007669"/>
    <property type="project" value="UniProtKB-KW"/>
</dbReference>
<evidence type="ECO:0000256" key="4">
    <source>
        <dbReference type="ARBA" id="ARBA00023242"/>
    </source>
</evidence>
<proteinExistence type="predicted"/>
<keyword evidence="3" id="KW-0804">Transcription</keyword>
<feature type="domain" description="NAC" evidence="5">
    <location>
        <begin position="2"/>
        <end position="148"/>
    </location>
</feature>
<keyword evidence="4" id="KW-0539">Nucleus</keyword>